<protein>
    <submittedName>
        <fullName evidence="1">Uncharacterized protein</fullName>
    </submittedName>
</protein>
<organism evidence="1">
    <name type="scientific">Cuerna arida</name>
    <dbReference type="NCBI Taxonomy" id="1464854"/>
    <lineage>
        <taxon>Eukaryota</taxon>
        <taxon>Metazoa</taxon>
        <taxon>Ecdysozoa</taxon>
        <taxon>Arthropoda</taxon>
        <taxon>Hexapoda</taxon>
        <taxon>Insecta</taxon>
        <taxon>Pterygota</taxon>
        <taxon>Neoptera</taxon>
        <taxon>Paraneoptera</taxon>
        <taxon>Hemiptera</taxon>
        <taxon>Auchenorrhyncha</taxon>
        <taxon>Membracoidea</taxon>
        <taxon>Cicadellidae</taxon>
        <taxon>Cicadellinae</taxon>
        <taxon>Proconiini</taxon>
        <taxon>Cuerna</taxon>
    </lineage>
</organism>
<sequence length="1190" mass="139862">MSPTSSTIKTLKNEYVVDNFSTKSFSEANTSDLKFKEVLKSEHLTETWNTKTSTTENEEKVIQLKTTTEITSKLHVSDESYAESDRVKRIIDLGGGNLQFYRGNEWFVTDKSRIWCFDNSTNQAMNESFFRISEDKTSNNFNENKRIIEELMEKTQIKDISEQMPFELFTQSILTTTNENEGNFSIKWGGISLTNKDLVAMFHYNSISSRNISSYPPLSVDKWGYLQWDSVYNLQKRLNLSDKKCFSDRCEYKVTEDDGHSSTMIVYKNSSSSWKDTYTELRESLSNMRYINERTDFSKRVITMPYISNSESFESFMRDTFQQKTESKTKYDSYMWKNNHFNWNEILALQRMIDSTLSNINRMETSMNELNWEDYLEQFRRSKRINYFDRTVYKINYGLELKPMTIFKNGTTEFDNKRLTLSEMSERVKEMTVTVKQDSVKQSKEVQHVINLDSGKRQFYWNGRWYVTDNTHVWPFEDQTSFSMSDTFFNTPEDKSANKESIKRLLIDKGMFESSFHAYEKMPFEIFTESVLRTSTYMKPNSVYQWGKRSMNLSDIIAMLRLSNFKTQPSGYRWGGINWYSIYDRVKQAPRNTVNQIQEYKITDFDGSTNLLQVYQNGTSRYKNVLIDRTESLTSIQNLNRKLDLSQNIINYPYHAQNVPFETFLTDVSNEKINKNTIYSSYTWRDYTFSWEMIVAINRVVLHRYNNKKQEDLSFSDIVIPILKSTKELYPNSTVLNIKYGGGTEPVVVFRNGRTLYDNIELEYKDMIKQLKDAKMSSGLVFREDWESIRPTEVQTGTTVVMTAVETEKITTAISKDGERITENAAVPHNYDWSLLDSEVADKKAHYPINLGARKVLFYMNNLWYITDGISIWGFFESLTISCTNHIVKQMEQTFPDDPELTETAIQRLIDVKAEDDSEDLTVGLIMPFELIAQQFLFFQEHRKAMYISCQYEYKKNRVDGPEDVIALLRLAAYNGFATSHVEFNWGDGSRVNWDWLVYELLNSEKTQTRHSYSYKFKSGKFKDTPELTIYLNSTSTWKNQEIMTKELFKMLTYINMNQDFSVVQVNKEFKSDDEIFEKFIKKSLQRRLNKKQTFSKYIWSEETFSWYELLTCVRYSEIFPSDLKDSAYWKTAIKTISTALSSNFTDKISYTFNTKDGPEDIIVYINESTLAKGIFLTDIQQYLDRYEGG</sequence>
<dbReference type="EMBL" id="GECZ01031163">
    <property type="protein sequence ID" value="JAS38606.1"/>
    <property type="molecule type" value="Transcribed_RNA"/>
</dbReference>
<proteinExistence type="predicted"/>
<name>A0A1B6EL23_9HEMI</name>
<dbReference type="AlphaFoldDB" id="A0A1B6EL23"/>
<gene>
    <name evidence="1" type="ORF">g.31290</name>
</gene>
<reference evidence="1" key="1">
    <citation type="submission" date="2015-11" db="EMBL/GenBank/DDBJ databases">
        <title>De novo transcriptome assembly of four potential Pierce s Disease insect vectors from Arizona vineyards.</title>
        <authorList>
            <person name="Tassone E.E."/>
        </authorList>
    </citation>
    <scope>NUCLEOTIDE SEQUENCE</scope>
</reference>
<accession>A0A1B6EL23</accession>
<evidence type="ECO:0000313" key="1">
    <source>
        <dbReference type="EMBL" id="JAS38606.1"/>
    </source>
</evidence>